<gene>
    <name evidence="1" type="ORF">J2X87_004014</name>
</gene>
<organism evidence="1 2">
    <name type="scientific">Pseudomonas synxantha</name>
    <dbReference type="NCBI Taxonomy" id="47883"/>
    <lineage>
        <taxon>Bacteria</taxon>
        <taxon>Pseudomonadati</taxon>
        <taxon>Pseudomonadota</taxon>
        <taxon>Gammaproteobacteria</taxon>
        <taxon>Pseudomonadales</taxon>
        <taxon>Pseudomonadaceae</taxon>
        <taxon>Pseudomonas</taxon>
    </lineage>
</organism>
<evidence type="ECO:0000313" key="2">
    <source>
        <dbReference type="Proteomes" id="UP001259420"/>
    </source>
</evidence>
<comment type="caution">
    <text evidence="1">The sequence shown here is derived from an EMBL/GenBank/DDBJ whole genome shotgun (WGS) entry which is preliminary data.</text>
</comment>
<name>A0ACC6JQT6_9PSED</name>
<dbReference type="Proteomes" id="UP001259420">
    <property type="component" value="Unassembled WGS sequence"/>
</dbReference>
<reference evidence="1" key="1">
    <citation type="submission" date="2023-07" db="EMBL/GenBank/DDBJ databases">
        <title>Sorghum-associated microbial communities from plants grown in Nebraska, USA.</title>
        <authorList>
            <person name="Schachtman D."/>
        </authorList>
    </citation>
    <scope>NUCLEOTIDE SEQUENCE</scope>
    <source>
        <strain evidence="1">BE46</strain>
    </source>
</reference>
<evidence type="ECO:0000313" key="1">
    <source>
        <dbReference type="EMBL" id="MDR6608917.1"/>
    </source>
</evidence>
<accession>A0ACC6JQT6</accession>
<sequence>MKISSYSNDPSLPAEMWCQPPCIFDFPFCSEIGDQWSSIGSGIGTSSTSIKTALGEYFERRHFYLEILPDSFSPLENGLTPKEVENFIKAFSQTAAKNTNLDNLASRKFNMNSAIRISDFSCCSIPTVCISLTHHNSDDDNIYPSRDTCGCSFHWNPELAVLGSIKESLERQFLTRFWLTKQCIGTIKPAEISTAIKTLPSYGLFNALTKSGQLLTIDISDDDFPGVCLLTVYGNNDPARNVHYCAGMSYSENRAEALNKSILELWQTFRFMNLFSVFHGNPESLKDSYIRHFVKCNHYKTFEEITSQLNYCPHTSRKKIPPCKLNTENLIKILRNKNLEGYLYIKTTQIDKTNYTFCKFTSPSLFMHMNNSANINMINDYSNTFHPEIYNERKKNNGPIPIEKSIMTKNIYPRTLSLTSIFIKEQLKEPIAFFWIMISPCAMFYFFATTRQDPNYFSSNYITISAWFYAYISSSVALFGFAFYIIGRRESGFTRSFIYSRESKLIFLLSHFIAYSLISTSYCTTFYLTTKFPFGNYAFNELLDLALRFYICFIMFCTLGAAFSLLPINFQNSNTLLSIFSFCMLILGVMSASRPNPITDALNLANPLTLASQIMEQGLESNKFITAAIVLLFIFVLYKTFKHLRINPVWSRY</sequence>
<proteinExistence type="predicted"/>
<keyword evidence="2" id="KW-1185">Reference proteome</keyword>
<dbReference type="EMBL" id="JAVDSD010000009">
    <property type="protein sequence ID" value="MDR6608917.1"/>
    <property type="molecule type" value="Genomic_DNA"/>
</dbReference>
<protein>
    <submittedName>
        <fullName evidence="1">Uncharacterized protein</fullName>
    </submittedName>
</protein>